<sequence>MKKEDILEIINRLKIKYLLCVEKGNWSLMVDIHDEIDRWNSNLKIKR</sequence>
<dbReference type="AlphaFoldDB" id="A0A6M3IFK2"/>
<evidence type="ECO:0000313" key="1">
    <source>
        <dbReference type="EMBL" id="QJA56226.1"/>
    </source>
</evidence>
<protein>
    <submittedName>
        <fullName evidence="1">Uncharacterized protein</fullName>
    </submittedName>
</protein>
<dbReference type="EMBL" id="MT141207">
    <property type="protein sequence ID" value="QJA56226.1"/>
    <property type="molecule type" value="Genomic_DNA"/>
</dbReference>
<proteinExistence type="predicted"/>
<reference evidence="1" key="1">
    <citation type="submission" date="2020-03" db="EMBL/GenBank/DDBJ databases">
        <title>The deep terrestrial virosphere.</title>
        <authorList>
            <person name="Holmfeldt K."/>
            <person name="Nilsson E."/>
            <person name="Simone D."/>
            <person name="Lopez-Fernandez M."/>
            <person name="Wu X."/>
            <person name="de Brujin I."/>
            <person name="Lundin D."/>
            <person name="Andersson A."/>
            <person name="Bertilsson S."/>
            <person name="Dopson M."/>
        </authorList>
    </citation>
    <scope>NUCLEOTIDE SEQUENCE</scope>
    <source>
        <strain evidence="1">MM415B01896</strain>
    </source>
</reference>
<accession>A0A6M3IFK2</accession>
<organism evidence="1">
    <name type="scientific">viral metagenome</name>
    <dbReference type="NCBI Taxonomy" id="1070528"/>
    <lineage>
        <taxon>unclassified sequences</taxon>
        <taxon>metagenomes</taxon>
        <taxon>organismal metagenomes</taxon>
    </lineage>
</organism>
<name>A0A6M3IFK2_9ZZZZ</name>
<gene>
    <name evidence="1" type="ORF">MM415B01896_0001</name>
</gene>